<accession>A0A813GNV6</accession>
<dbReference type="AlphaFoldDB" id="A0A813GNV6"/>
<sequence>MAPSGPALGGPLLDFVTVLAGSCQDVSRWQDGDIRSASRKIEEQIREALKAPQSLSLLLDCCPDLEPSRVLPSAARSVQALRQVDRLGKLLQQLIPLRDQKLKQAAPKAQSTGSEAARTEQFQAAVSAETSAADCPTARTASTSSAGASALSAPQPVPRPASTVAVSAGDGTPTGHREPSSSSSGATAPGQSMLPLAAPAPAKVSAAGAASQQAEADAPPRRPVGSRSGSLAIWLQLVFFCFVFCCCFCCYLLLFCLFYFYLKP</sequence>
<evidence type="ECO:0000313" key="4">
    <source>
        <dbReference type="Proteomes" id="UP000654075"/>
    </source>
</evidence>
<protein>
    <submittedName>
        <fullName evidence="3">Uncharacterized protein</fullName>
    </submittedName>
</protein>
<proteinExistence type="predicted"/>
<keyword evidence="2" id="KW-0472">Membrane</keyword>
<organism evidence="3 4">
    <name type="scientific">Polarella glacialis</name>
    <name type="common">Dinoflagellate</name>
    <dbReference type="NCBI Taxonomy" id="89957"/>
    <lineage>
        <taxon>Eukaryota</taxon>
        <taxon>Sar</taxon>
        <taxon>Alveolata</taxon>
        <taxon>Dinophyceae</taxon>
        <taxon>Suessiales</taxon>
        <taxon>Suessiaceae</taxon>
        <taxon>Polarella</taxon>
    </lineage>
</organism>
<keyword evidence="2" id="KW-1133">Transmembrane helix</keyword>
<evidence type="ECO:0000313" key="3">
    <source>
        <dbReference type="EMBL" id="CAE8628367.1"/>
    </source>
</evidence>
<feature type="compositionally biased region" description="Polar residues" evidence="1">
    <location>
        <begin position="109"/>
        <end position="130"/>
    </location>
</feature>
<keyword evidence="2" id="KW-0812">Transmembrane</keyword>
<feature type="compositionally biased region" description="Low complexity" evidence="1">
    <location>
        <begin position="137"/>
        <end position="153"/>
    </location>
</feature>
<reference evidence="3" key="1">
    <citation type="submission" date="2021-02" db="EMBL/GenBank/DDBJ databases">
        <authorList>
            <person name="Dougan E. K."/>
            <person name="Rhodes N."/>
            <person name="Thang M."/>
            <person name="Chan C."/>
        </authorList>
    </citation>
    <scope>NUCLEOTIDE SEQUENCE</scope>
</reference>
<evidence type="ECO:0000256" key="2">
    <source>
        <dbReference type="SAM" id="Phobius"/>
    </source>
</evidence>
<name>A0A813GNV6_POLGL</name>
<gene>
    <name evidence="3" type="ORF">PGLA1383_LOCUS45034</name>
</gene>
<feature type="transmembrane region" description="Helical" evidence="2">
    <location>
        <begin position="231"/>
        <end position="262"/>
    </location>
</feature>
<dbReference type="EMBL" id="CAJNNV010029381">
    <property type="protein sequence ID" value="CAE8628367.1"/>
    <property type="molecule type" value="Genomic_DNA"/>
</dbReference>
<comment type="caution">
    <text evidence="3">The sequence shown here is derived from an EMBL/GenBank/DDBJ whole genome shotgun (WGS) entry which is preliminary data.</text>
</comment>
<feature type="region of interest" description="Disordered" evidence="1">
    <location>
        <begin position="105"/>
        <end position="192"/>
    </location>
</feature>
<evidence type="ECO:0000256" key="1">
    <source>
        <dbReference type="SAM" id="MobiDB-lite"/>
    </source>
</evidence>
<keyword evidence="4" id="KW-1185">Reference proteome</keyword>
<dbReference type="Proteomes" id="UP000654075">
    <property type="component" value="Unassembled WGS sequence"/>
</dbReference>